<accession>A0AAU8JEW6</accession>
<feature type="repeat" description="TPR" evidence="1">
    <location>
        <begin position="130"/>
        <end position="163"/>
    </location>
</feature>
<dbReference type="Pfam" id="PF13424">
    <property type="entry name" value="TPR_12"/>
    <property type="match status" value="1"/>
</dbReference>
<dbReference type="InterPro" id="IPR019734">
    <property type="entry name" value="TPR_rpt"/>
</dbReference>
<dbReference type="Gene3D" id="1.25.40.10">
    <property type="entry name" value="Tetratricopeptide repeat domain"/>
    <property type="match status" value="2"/>
</dbReference>
<gene>
    <name evidence="2" type="ORF">ABWT76_000092</name>
</gene>
<evidence type="ECO:0000313" key="2">
    <source>
        <dbReference type="EMBL" id="XCM37339.1"/>
    </source>
</evidence>
<dbReference type="RefSeq" id="WP_354635471.1">
    <property type="nucleotide sequence ID" value="NZ_CP159837.1"/>
</dbReference>
<name>A0AAU8JEW6_9CYAN</name>
<dbReference type="SUPFAM" id="SSF48452">
    <property type="entry name" value="TPR-like"/>
    <property type="match status" value="1"/>
</dbReference>
<organism evidence="2">
    <name type="scientific">Planktothricoides raciborskii GIHE-MW2</name>
    <dbReference type="NCBI Taxonomy" id="2792601"/>
    <lineage>
        <taxon>Bacteria</taxon>
        <taxon>Bacillati</taxon>
        <taxon>Cyanobacteriota</taxon>
        <taxon>Cyanophyceae</taxon>
        <taxon>Oscillatoriophycideae</taxon>
        <taxon>Oscillatoriales</taxon>
        <taxon>Oscillatoriaceae</taxon>
        <taxon>Planktothricoides</taxon>
    </lineage>
</organism>
<dbReference type="PANTHER" id="PTHR10098">
    <property type="entry name" value="RAPSYN-RELATED"/>
    <property type="match status" value="1"/>
</dbReference>
<dbReference type="AlphaFoldDB" id="A0AAU8JEW6"/>
<dbReference type="PROSITE" id="PS50005">
    <property type="entry name" value="TPR"/>
    <property type="match status" value="1"/>
</dbReference>
<evidence type="ECO:0000256" key="1">
    <source>
        <dbReference type="PROSITE-ProRule" id="PRU00339"/>
    </source>
</evidence>
<keyword evidence="1" id="KW-0802">TPR repeat</keyword>
<dbReference type="PANTHER" id="PTHR10098:SF108">
    <property type="entry name" value="TETRATRICOPEPTIDE REPEAT PROTEIN 28"/>
    <property type="match status" value="1"/>
</dbReference>
<dbReference type="InterPro" id="IPR011990">
    <property type="entry name" value="TPR-like_helical_dom_sf"/>
</dbReference>
<protein>
    <submittedName>
        <fullName evidence="2">Tetratricopeptide repeat protein</fullName>
    </submittedName>
</protein>
<proteinExistence type="predicted"/>
<dbReference type="PROSITE" id="PS50293">
    <property type="entry name" value="TPR_REGION"/>
    <property type="match status" value="1"/>
</dbReference>
<reference evidence="2" key="1">
    <citation type="submission" date="2024-07" db="EMBL/GenBank/DDBJ databases">
        <authorList>
            <person name="Kim Y.J."/>
            <person name="Jeong J.Y."/>
        </authorList>
    </citation>
    <scope>NUCLEOTIDE SEQUENCE</scope>
    <source>
        <strain evidence="2">GIHE-MW2</strain>
    </source>
</reference>
<dbReference type="EMBL" id="CP159837">
    <property type="protein sequence ID" value="XCM37339.1"/>
    <property type="molecule type" value="Genomic_DNA"/>
</dbReference>
<dbReference type="SMART" id="SM00028">
    <property type="entry name" value="TPR"/>
    <property type="match status" value="4"/>
</dbReference>
<sequence length="253" mass="28201">MNPRLGLIALFTLLTSLTLTIPSPLLLGKKFEMGNGVFAQTVTERKAEADRLLNQGRQQYTTSQYQAAIQSLETALNIFREIGDRNEEGNALIGLGNAYNSLGQYQKAAEEFYQQSLTIKREIGDRNGEGNALIGLGLAYSDLGQYQKAIEFYQQSLTIAREIGDRNGEGTALYNLGLALFKLKNFPEHEKYLFSSLEVKESLRQGIQDDLDKVSLSDTQRNSYNLLQQVLIAQNKTEPALEVSERGRGRALV</sequence>